<evidence type="ECO:0000313" key="1">
    <source>
        <dbReference type="EMBL" id="KAJ0110370.1"/>
    </source>
</evidence>
<keyword evidence="2" id="KW-1185">Reference proteome</keyword>
<protein>
    <submittedName>
        <fullName evidence="1">Uncharacterized protein</fullName>
    </submittedName>
</protein>
<evidence type="ECO:0000313" key="2">
    <source>
        <dbReference type="Proteomes" id="UP001164250"/>
    </source>
</evidence>
<dbReference type="EMBL" id="CM047897">
    <property type="protein sequence ID" value="KAJ0110370.1"/>
    <property type="molecule type" value="Genomic_DNA"/>
</dbReference>
<reference evidence="2" key="1">
    <citation type="journal article" date="2023" name="G3 (Bethesda)">
        <title>Genome assembly and association tests identify interacting loci associated with vigor, precocity, and sex in interspecific pistachio rootstocks.</title>
        <authorList>
            <person name="Palmer W."/>
            <person name="Jacygrad E."/>
            <person name="Sagayaradj S."/>
            <person name="Cavanaugh K."/>
            <person name="Han R."/>
            <person name="Bertier L."/>
            <person name="Beede B."/>
            <person name="Kafkas S."/>
            <person name="Golino D."/>
            <person name="Preece J."/>
            <person name="Michelmore R."/>
        </authorList>
    </citation>
    <scope>NUCLEOTIDE SEQUENCE [LARGE SCALE GENOMIC DNA]</scope>
</reference>
<comment type="caution">
    <text evidence="1">The sequence shown here is derived from an EMBL/GenBank/DDBJ whole genome shotgun (WGS) entry which is preliminary data.</text>
</comment>
<sequence length="763" mass="85382">MHFFMILLKPLRQPRFVSQLMASILVGPTFLGSIFYWERDPFRWMNLFPYEQSMLLESYANLGVTYYMFLVGLEMDLSNLKHTRKKSWSIAFAGFFIPFVVGAILYFVPLVNDRPERDQNYVGALFWAITLSITSFPDVARTLSDVKLLHTELGTIALSSALITDILTWLFLVLAIVISDENLHSITLSLVPIFCFITVSFFGLHPLITWMLQHTKNKQGKFSNKLSDTLIYIILMGVAVSGFITDACGSHSLVGGFVFGLIIPKGEFAIEVMEKTEEFVSGILLPGFLICSGIRTDFRNLVKETKWSSVGMITTIATSAKNCEHSCRLFIFSHVIEGRPILMLINCTRKHSSHSKLKTIQASKPNSELRVLTCIHSGQNISGIIHLLEVSNSTRESPICVFAAHLVELTERASAILILHDKLKTSTTPSLSQGKSQPDHYIFSAFENYKIGNESVSLHPLSVLSPYTTMHEDISKVAEDKAVTIILIPFHKQPTADGGLQGENKTIKYVNKNLLAKAPCSVGILVDRGLGSSKLSKSLSSDKLPELQLAMLFIGGPDDHEALSYAWRMARKEGVILTVVRFRPSIDGKNNENESCYSIKEDENKVEFDDDDYINLFRFKSMYDKSITYLEKRVKSSNELEKAIGELYSNFDLYIVGRGRGVKSPLTDGLIDGGDSQELGVIGDTLISSKFTAHASVLVVQQSASSEIMDDSLPPSESNFKQKKWASPVLNPEYEAKYGKEQEERLLMGRICRHGLHEESIKM</sequence>
<organism evidence="1 2">
    <name type="scientific">Pistacia atlantica</name>
    <dbReference type="NCBI Taxonomy" id="434234"/>
    <lineage>
        <taxon>Eukaryota</taxon>
        <taxon>Viridiplantae</taxon>
        <taxon>Streptophyta</taxon>
        <taxon>Embryophyta</taxon>
        <taxon>Tracheophyta</taxon>
        <taxon>Spermatophyta</taxon>
        <taxon>Magnoliopsida</taxon>
        <taxon>eudicotyledons</taxon>
        <taxon>Gunneridae</taxon>
        <taxon>Pentapetalae</taxon>
        <taxon>rosids</taxon>
        <taxon>malvids</taxon>
        <taxon>Sapindales</taxon>
        <taxon>Anacardiaceae</taxon>
        <taxon>Pistacia</taxon>
    </lineage>
</organism>
<proteinExistence type="predicted"/>
<dbReference type="Proteomes" id="UP001164250">
    <property type="component" value="Chromosome 1"/>
</dbReference>
<accession>A0ACC1C490</accession>
<name>A0ACC1C490_9ROSI</name>
<gene>
    <name evidence="1" type="ORF">Patl1_01996</name>
</gene>